<comment type="caution">
    <text evidence="3">The sequence shown here is derived from an EMBL/GenBank/DDBJ whole genome shotgun (WGS) entry which is preliminary data.</text>
</comment>
<dbReference type="Pfam" id="PF03061">
    <property type="entry name" value="4HBT"/>
    <property type="match status" value="1"/>
</dbReference>
<dbReference type="GO" id="GO:0016289">
    <property type="term" value="F:acyl-CoA hydrolase activity"/>
    <property type="evidence" value="ECO:0007669"/>
    <property type="project" value="UniProtKB-ARBA"/>
</dbReference>
<dbReference type="InterPro" id="IPR029069">
    <property type="entry name" value="HotDog_dom_sf"/>
</dbReference>
<proteinExistence type="predicted"/>
<dbReference type="InterPro" id="IPR003736">
    <property type="entry name" value="PAAI_dom"/>
</dbReference>
<evidence type="ECO:0000259" key="2">
    <source>
        <dbReference type="Pfam" id="PF03061"/>
    </source>
</evidence>
<sequence>MTQKEVEQYIDFHRENGGTGKIFQFTYKNYEPGTLTLEGNFTEACLNPNGTVQGGMMTSMLDDITSLLLIMEAKGKLYPASTDLHTLHHRSLNQGKIIAKGTIMKKGKTIATVKGEIFDQDDKLITTLMHTAYLFELDRSLYEKAE</sequence>
<dbReference type="InterPro" id="IPR006683">
    <property type="entry name" value="Thioestr_dom"/>
</dbReference>
<dbReference type="PANTHER" id="PTHR43240">
    <property type="entry name" value="1,4-DIHYDROXY-2-NAPHTHOYL-COA THIOESTERASE 1"/>
    <property type="match status" value="1"/>
</dbReference>
<feature type="domain" description="Thioesterase" evidence="2">
    <location>
        <begin position="49"/>
        <end position="125"/>
    </location>
</feature>
<accession>A0A368BNF1</accession>
<protein>
    <submittedName>
        <fullName evidence="3">PaaI family thioesterase</fullName>
    </submittedName>
</protein>
<reference evidence="3 4" key="1">
    <citation type="journal article" date="2018" name="Microbiome">
        <title>Fine metagenomic profile of the Mediterranean stratified and mixed water columns revealed by assembly and recruitment.</title>
        <authorList>
            <person name="Haro-Moreno J.M."/>
            <person name="Lopez-Perez M."/>
            <person name="De La Torre J.R."/>
            <person name="Picazo A."/>
            <person name="Camacho A."/>
            <person name="Rodriguez-Valera F."/>
        </authorList>
    </citation>
    <scope>NUCLEOTIDE SEQUENCE [LARGE SCALE GENOMIC DNA]</scope>
    <source>
        <strain evidence="3">MED-G83</strain>
    </source>
</reference>
<organism evidence="3 4">
    <name type="scientific">SAR86 cluster bacterium</name>
    <dbReference type="NCBI Taxonomy" id="2030880"/>
    <lineage>
        <taxon>Bacteria</taxon>
        <taxon>Pseudomonadati</taxon>
        <taxon>Pseudomonadota</taxon>
        <taxon>Gammaproteobacteria</taxon>
        <taxon>SAR86 cluster</taxon>
    </lineage>
</organism>
<evidence type="ECO:0000313" key="4">
    <source>
        <dbReference type="Proteomes" id="UP000252147"/>
    </source>
</evidence>
<dbReference type="CDD" id="cd03443">
    <property type="entry name" value="PaaI_thioesterase"/>
    <property type="match status" value="1"/>
</dbReference>
<evidence type="ECO:0000313" key="3">
    <source>
        <dbReference type="EMBL" id="RCL38397.1"/>
    </source>
</evidence>
<dbReference type="NCBIfam" id="TIGR00369">
    <property type="entry name" value="unchar_dom_1"/>
    <property type="match status" value="1"/>
</dbReference>
<evidence type="ECO:0000256" key="1">
    <source>
        <dbReference type="ARBA" id="ARBA00022801"/>
    </source>
</evidence>
<dbReference type="SUPFAM" id="SSF54637">
    <property type="entry name" value="Thioesterase/thiol ester dehydrase-isomerase"/>
    <property type="match status" value="1"/>
</dbReference>
<name>A0A368BNF1_9GAMM</name>
<dbReference type="Proteomes" id="UP000252147">
    <property type="component" value="Unassembled WGS sequence"/>
</dbReference>
<dbReference type="EMBL" id="QOPD01000003">
    <property type="protein sequence ID" value="RCL38397.1"/>
    <property type="molecule type" value="Genomic_DNA"/>
</dbReference>
<dbReference type="AlphaFoldDB" id="A0A368BNF1"/>
<keyword evidence="1" id="KW-0378">Hydrolase</keyword>
<gene>
    <name evidence="3" type="ORF">DBW97_02515</name>
</gene>
<dbReference type="Gene3D" id="3.10.129.10">
    <property type="entry name" value="Hotdog Thioesterase"/>
    <property type="match status" value="1"/>
</dbReference>